<proteinExistence type="predicted"/>
<name>A0AA90N8L0_9ACTN</name>
<accession>A0AA90N8L0</accession>
<dbReference type="AlphaFoldDB" id="A0AA90N8L0"/>
<evidence type="ECO:0000313" key="2">
    <source>
        <dbReference type="Proteomes" id="UP001178281"/>
    </source>
</evidence>
<keyword evidence="2" id="KW-1185">Reference proteome</keyword>
<evidence type="ECO:0000313" key="1">
    <source>
        <dbReference type="EMBL" id="MDP0397606.1"/>
    </source>
</evidence>
<reference evidence="1" key="1">
    <citation type="submission" date="2023-08" db="EMBL/GenBank/DDBJ databases">
        <title>The draft genome of Tsukamurella strandjordii strain 050030.</title>
        <authorList>
            <person name="Zhao F."/>
            <person name="Feng Y."/>
            <person name="Zong Z."/>
        </authorList>
    </citation>
    <scope>NUCLEOTIDE SEQUENCE</scope>
    <source>
        <strain evidence="1">050030</strain>
    </source>
</reference>
<comment type="caution">
    <text evidence="1">The sequence shown here is derived from an EMBL/GenBank/DDBJ whole genome shotgun (WGS) entry which is preliminary data.</text>
</comment>
<gene>
    <name evidence="1" type="ORF">Q7X28_06660</name>
</gene>
<sequence>MFTAAERQDVANRLIAAAQQSDEFVAGAVVGPAAVGALDDVTGIDLRFAASSEKNIDDIRGFLTRAMYRDFGAVHHTADAGAVVYLLPNLLTARIGVVPAELFGPRPGEPFQHLFGTAGAAPTAGTVDLIGPTWLAALRTRAALRRGDGPAAAAQLDLLRDALVALAGTRTAAPDGYLPREERDAIRATFPSSHNYVEVERAFGVAVQILDHELQAAAPTVGDAVALPLLEEIAN</sequence>
<protein>
    <submittedName>
        <fullName evidence="1">Uncharacterized protein</fullName>
    </submittedName>
</protein>
<dbReference type="EMBL" id="JAUTIX010000002">
    <property type="protein sequence ID" value="MDP0397606.1"/>
    <property type="molecule type" value="Genomic_DNA"/>
</dbReference>
<dbReference type="Proteomes" id="UP001178281">
    <property type="component" value="Unassembled WGS sequence"/>
</dbReference>
<dbReference type="RefSeq" id="WP_305110752.1">
    <property type="nucleotide sequence ID" value="NZ_JAUTIX010000002.1"/>
</dbReference>
<organism evidence="1 2">
    <name type="scientific">Tsukamurella strandjordii</name>
    <dbReference type="NCBI Taxonomy" id="147577"/>
    <lineage>
        <taxon>Bacteria</taxon>
        <taxon>Bacillati</taxon>
        <taxon>Actinomycetota</taxon>
        <taxon>Actinomycetes</taxon>
        <taxon>Mycobacteriales</taxon>
        <taxon>Tsukamurellaceae</taxon>
        <taxon>Tsukamurella</taxon>
    </lineage>
</organism>